<reference evidence="2" key="1">
    <citation type="journal article" date="2019" name="Int. J. Syst. Evol. Microbiol.">
        <title>The Global Catalogue of Microorganisms (GCM) 10K type strain sequencing project: providing services to taxonomists for standard genome sequencing and annotation.</title>
        <authorList>
            <consortium name="The Broad Institute Genomics Platform"/>
            <consortium name="The Broad Institute Genome Sequencing Center for Infectious Disease"/>
            <person name="Wu L."/>
            <person name="Ma J."/>
        </authorList>
    </citation>
    <scope>NUCLEOTIDE SEQUENCE [LARGE SCALE GENOMIC DNA]</scope>
    <source>
        <strain evidence="2">KACC 14058</strain>
    </source>
</reference>
<proteinExistence type="predicted"/>
<sequence length="106" mass="12061">MGHDIFAYNKANQEVAYARFSMFNDNSYILYDLLQAREFHAGVSGSGVCVEFSDVMMNQVMQDCNLLFPKNDRANRRDIDVKQIQGFIKNSYEAAKNEGSVKICFG</sequence>
<dbReference type="Proteomes" id="UP001595880">
    <property type="component" value="Unassembled WGS sequence"/>
</dbReference>
<dbReference type="EMBL" id="JBHSDV010000005">
    <property type="protein sequence ID" value="MFC4389030.1"/>
    <property type="molecule type" value="Genomic_DNA"/>
</dbReference>
<protein>
    <submittedName>
        <fullName evidence="1">Uncharacterized protein</fullName>
    </submittedName>
</protein>
<name>A0ABV8VZI6_9BACI</name>
<dbReference type="RefSeq" id="WP_390200480.1">
    <property type="nucleotide sequence ID" value="NZ_JBHSDV010000005.1"/>
</dbReference>
<gene>
    <name evidence="1" type="ORF">ACFOZ1_14600</name>
</gene>
<accession>A0ABV8VZI6</accession>
<keyword evidence="2" id="KW-1185">Reference proteome</keyword>
<evidence type="ECO:0000313" key="1">
    <source>
        <dbReference type="EMBL" id="MFC4389030.1"/>
    </source>
</evidence>
<organism evidence="1 2">
    <name type="scientific">Gracilibacillus marinus</name>
    <dbReference type="NCBI Taxonomy" id="630535"/>
    <lineage>
        <taxon>Bacteria</taxon>
        <taxon>Bacillati</taxon>
        <taxon>Bacillota</taxon>
        <taxon>Bacilli</taxon>
        <taxon>Bacillales</taxon>
        <taxon>Bacillaceae</taxon>
        <taxon>Gracilibacillus</taxon>
    </lineage>
</organism>
<comment type="caution">
    <text evidence="1">The sequence shown here is derived from an EMBL/GenBank/DDBJ whole genome shotgun (WGS) entry which is preliminary data.</text>
</comment>
<evidence type="ECO:0000313" key="2">
    <source>
        <dbReference type="Proteomes" id="UP001595880"/>
    </source>
</evidence>